<evidence type="ECO:0000256" key="8">
    <source>
        <dbReference type="ARBA" id="ARBA00023028"/>
    </source>
</evidence>
<comment type="subcellular location">
    <subcellularLocation>
        <location evidence="1">Nucleus</location>
    </subcellularLocation>
    <subcellularLocation>
        <location evidence="2">Target cell membrane</location>
    </subcellularLocation>
</comment>
<evidence type="ECO:0000256" key="12">
    <source>
        <dbReference type="PROSITE-ProRule" id="PRU00023"/>
    </source>
</evidence>
<protein>
    <submittedName>
        <fullName evidence="16">Ankyrin repeat sh3 domain and proline rich region</fullName>
    </submittedName>
</protein>
<dbReference type="AlphaFoldDB" id="A0A224YHQ4"/>
<keyword evidence="9 12" id="KW-0040">ANK repeat</keyword>
<dbReference type="GO" id="GO:0005634">
    <property type="term" value="C:nucleus"/>
    <property type="evidence" value="ECO:0007669"/>
    <property type="project" value="UniProtKB-SubCell"/>
</dbReference>
<dbReference type="FunFam" id="1.25.40.20:FF:000008">
    <property type="entry name" value="Apoptosis-stimulating of p53 protein 2 isoform 1"/>
    <property type="match status" value="1"/>
</dbReference>
<keyword evidence="7" id="KW-0677">Repeat</keyword>
<feature type="region of interest" description="Disordered" evidence="14">
    <location>
        <begin position="181"/>
        <end position="205"/>
    </location>
</feature>
<dbReference type="PANTHER" id="PTHR24131">
    <property type="entry name" value="APOPTOSIS-STIMULATING OF P53 PROTEIN"/>
    <property type="match status" value="1"/>
</dbReference>
<evidence type="ECO:0000256" key="5">
    <source>
        <dbReference type="ARBA" id="ARBA00022537"/>
    </source>
</evidence>
<feature type="repeat" description="ANK" evidence="12">
    <location>
        <begin position="460"/>
        <end position="492"/>
    </location>
</feature>
<dbReference type="GO" id="GO:0006915">
    <property type="term" value="P:apoptotic process"/>
    <property type="evidence" value="ECO:0007669"/>
    <property type="project" value="UniProtKB-KW"/>
</dbReference>
<name>A0A224YHQ4_9ACAR</name>
<keyword evidence="8" id="KW-0638">Presynaptic neurotoxin</keyword>
<feature type="domain" description="SH3" evidence="15">
    <location>
        <begin position="559"/>
        <end position="627"/>
    </location>
</feature>
<dbReference type="PROSITE" id="PS50088">
    <property type="entry name" value="ANK_REPEAT"/>
    <property type="match status" value="2"/>
</dbReference>
<keyword evidence="6" id="KW-0053">Apoptosis</keyword>
<dbReference type="PROSITE" id="PS50297">
    <property type="entry name" value="ANK_REP_REGION"/>
    <property type="match status" value="2"/>
</dbReference>
<evidence type="ECO:0000259" key="15">
    <source>
        <dbReference type="PROSITE" id="PS50002"/>
    </source>
</evidence>
<evidence type="ECO:0000256" key="10">
    <source>
        <dbReference type="ARBA" id="ARBA00023242"/>
    </source>
</evidence>
<evidence type="ECO:0000256" key="11">
    <source>
        <dbReference type="ARBA" id="ARBA00023298"/>
    </source>
</evidence>
<keyword evidence="5" id="KW-1052">Target cell membrane</keyword>
<feature type="region of interest" description="Disordered" evidence="14">
    <location>
        <begin position="237"/>
        <end position="423"/>
    </location>
</feature>
<dbReference type="GO" id="GO:0044218">
    <property type="term" value="C:other organism cell membrane"/>
    <property type="evidence" value="ECO:0007669"/>
    <property type="project" value="UniProtKB-KW"/>
</dbReference>
<feature type="compositionally biased region" description="Pro residues" evidence="14">
    <location>
        <begin position="258"/>
        <end position="276"/>
    </location>
</feature>
<keyword evidence="8" id="KW-0800">Toxin</keyword>
<sequence length="637" mass="69095">MVLLPPPAAGDGPAAGGLSVAELRAVALRQQQQLAWQQQQLVAREQRLRFLRQAPHEPQELKLRRLRAQLDQQQAGNANLAAELEAVRALFSAKEKELSVAAAKVEELTRQLEELRRNSSGSNGSAGVNSATSGTDRARHEMLMARAQRAGQQREQLAQRQAEVQALDRRIAELRQRLHKKRLHNSQQQQQMAQQQQQHQHAAQQLTVVAPSNARPGGCGGSGPPPPLLLAANVAAVEPRPRSDPKYQTLPYNTKFRPAPPLQPPPPPPPLPPPNRQPEGSSTPVEENSPPDQKKAKEADSAPEAMVEAVADNSPPLICRSEPRSVAMDGAPPSPPESSDGEEEEEERNSPDRDQEPVKDDQQPQQHAVCVSASGEGSASETDGSQSQPVTLPEPQQRPARGNLRSSGSTGANGGRRKKGPQRVSFDPLALLLDAALEGELDLVRTTAAQVPNPSAANDEGITALHNAICAGHLDIVKFLVEFGCDVNAQDSDGWTPLHCAASCNNLAMVRFLVEHGACVFAATLSDHETAADKCEEDEEGFDSCSEYLYGVQEKLGVINGGVAYAVFDYEARQPDELSFAQGDMVQILRRGGAEGDTEQPCGWWWARLRDGREGYLPRNLLGLYPRVQPCHPSPEE</sequence>
<evidence type="ECO:0000256" key="14">
    <source>
        <dbReference type="SAM" id="MobiDB-lite"/>
    </source>
</evidence>
<dbReference type="SUPFAM" id="SSF48403">
    <property type="entry name" value="Ankyrin repeat"/>
    <property type="match status" value="1"/>
</dbReference>
<feature type="region of interest" description="Disordered" evidence="14">
    <location>
        <begin position="115"/>
        <end position="137"/>
    </location>
</feature>
<dbReference type="InterPro" id="IPR036770">
    <property type="entry name" value="Ankyrin_rpt-contain_sf"/>
</dbReference>
<dbReference type="Pfam" id="PF12796">
    <property type="entry name" value="Ank_2"/>
    <property type="match status" value="1"/>
</dbReference>
<keyword evidence="10" id="KW-0539">Nucleus</keyword>
<dbReference type="GO" id="GO:0006887">
    <property type="term" value="P:exocytosis"/>
    <property type="evidence" value="ECO:0007669"/>
    <property type="project" value="UniProtKB-KW"/>
</dbReference>
<feature type="compositionally biased region" description="Low complexity" evidence="14">
    <location>
        <begin position="118"/>
        <end position="135"/>
    </location>
</feature>
<dbReference type="InterPro" id="IPR001452">
    <property type="entry name" value="SH3_domain"/>
</dbReference>
<dbReference type="InterPro" id="IPR036028">
    <property type="entry name" value="SH3-like_dom_sf"/>
</dbReference>
<dbReference type="Pfam" id="PF00018">
    <property type="entry name" value="SH3_1"/>
    <property type="match status" value="1"/>
</dbReference>
<evidence type="ECO:0000256" key="13">
    <source>
        <dbReference type="PROSITE-ProRule" id="PRU00192"/>
    </source>
</evidence>
<feature type="compositionally biased region" description="Basic and acidic residues" evidence="14">
    <location>
        <begin position="348"/>
        <end position="362"/>
    </location>
</feature>
<accession>A0A224YHQ4</accession>
<dbReference type="SUPFAM" id="SSF50044">
    <property type="entry name" value="SH3-domain"/>
    <property type="match status" value="1"/>
</dbReference>
<keyword evidence="4" id="KW-0268">Exocytosis</keyword>
<organism evidence="16">
    <name type="scientific">Rhipicephalus zambeziensis</name>
    <dbReference type="NCBI Taxonomy" id="60191"/>
    <lineage>
        <taxon>Eukaryota</taxon>
        <taxon>Metazoa</taxon>
        <taxon>Ecdysozoa</taxon>
        <taxon>Arthropoda</taxon>
        <taxon>Chelicerata</taxon>
        <taxon>Arachnida</taxon>
        <taxon>Acari</taxon>
        <taxon>Parasitiformes</taxon>
        <taxon>Ixodida</taxon>
        <taxon>Ixodoidea</taxon>
        <taxon>Ixodidae</taxon>
        <taxon>Rhipicephalinae</taxon>
        <taxon>Rhipicephalus</taxon>
        <taxon>Rhipicephalus</taxon>
    </lineage>
</organism>
<dbReference type="GO" id="GO:0002039">
    <property type="term" value="F:p53 binding"/>
    <property type="evidence" value="ECO:0007669"/>
    <property type="project" value="InterPro"/>
</dbReference>
<feature type="compositionally biased region" description="Low complexity" evidence="14">
    <location>
        <begin position="187"/>
        <end position="205"/>
    </location>
</feature>
<keyword evidence="8" id="KW-0528">Neurotoxin</keyword>
<dbReference type="PANTHER" id="PTHR24131:SF10">
    <property type="entry name" value="ANKYRIN-REPEAT, SH3-DOMAIN, AND PROLINE-RICH-REGION CONTAINING PROTEIN, ISOFORM B"/>
    <property type="match status" value="1"/>
</dbReference>
<dbReference type="InterPro" id="IPR002110">
    <property type="entry name" value="Ankyrin_rpt"/>
</dbReference>
<dbReference type="Gene3D" id="1.25.40.20">
    <property type="entry name" value="Ankyrin repeat-containing domain"/>
    <property type="match status" value="1"/>
</dbReference>
<feature type="compositionally biased region" description="Polar residues" evidence="14">
    <location>
        <begin position="375"/>
        <end position="390"/>
    </location>
</feature>
<keyword evidence="11" id="KW-0472">Membrane</keyword>
<evidence type="ECO:0000256" key="6">
    <source>
        <dbReference type="ARBA" id="ARBA00022703"/>
    </source>
</evidence>
<dbReference type="GO" id="GO:0042981">
    <property type="term" value="P:regulation of apoptotic process"/>
    <property type="evidence" value="ECO:0007669"/>
    <property type="project" value="InterPro"/>
</dbReference>
<dbReference type="SMART" id="SM00326">
    <property type="entry name" value="SH3"/>
    <property type="match status" value="1"/>
</dbReference>
<evidence type="ECO:0000256" key="1">
    <source>
        <dbReference type="ARBA" id="ARBA00004123"/>
    </source>
</evidence>
<evidence type="ECO:0000256" key="3">
    <source>
        <dbReference type="ARBA" id="ARBA00022443"/>
    </source>
</evidence>
<dbReference type="PRINTS" id="PR00452">
    <property type="entry name" value="SH3DOMAIN"/>
</dbReference>
<dbReference type="PROSITE" id="PS50002">
    <property type="entry name" value="SH3"/>
    <property type="match status" value="1"/>
</dbReference>
<feature type="repeat" description="ANK" evidence="12">
    <location>
        <begin position="493"/>
        <end position="525"/>
    </location>
</feature>
<keyword evidence="3 13" id="KW-0728">SH3 domain</keyword>
<evidence type="ECO:0000256" key="2">
    <source>
        <dbReference type="ARBA" id="ARBA00004175"/>
    </source>
</evidence>
<dbReference type="EMBL" id="GFPF01006040">
    <property type="protein sequence ID" value="MAA17186.1"/>
    <property type="molecule type" value="Transcribed_RNA"/>
</dbReference>
<dbReference type="InterPro" id="IPR047163">
    <property type="entry name" value="ASPP1/2"/>
</dbReference>
<keyword evidence="11" id="KW-1053">Target membrane</keyword>
<dbReference type="GO" id="GO:0044231">
    <property type="term" value="C:host cell presynaptic membrane"/>
    <property type="evidence" value="ECO:0007669"/>
    <property type="project" value="UniProtKB-KW"/>
</dbReference>
<dbReference type="SMART" id="SM00248">
    <property type="entry name" value="ANK"/>
    <property type="match status" value="2"/>
</dbReference>
<evidence type="ECO:0000256" key="7">
    <source>
        <dbReference type="ARBA" id="ARBA00022737"/>
    </source>
</evidence>
<reference evidence="16" key="1">
    <citation type="journal article" date="2017" name="Parasit. Vectors">
        <title>Sialotranscriptomics of Rhipicephalus zambeziensis reveals intricate expression profiles of secretory proteins and suggests tight temporal transcriptional regulation during blood-feeding.</title>
        <authorList>
            <person name="de Castro M.H."/>
            <person name="de Klerk D."/>
            <person name="Pienaar R."/>
            <person name="Rees D.J.G."/>
            <person name="Mans B.J."/>
        </authorList>
    </citation>
    <scope>NUCLEOTIDE SEQUENCE</scope>
    <source>
        <tissue evidence="16">Salivary glands</tissue>
    </source>
</reference>
<evidence type="ECO:0000313" key="16">
    <source>
        <dbReference type="EMBL" id="MAA17186.1"/>
    </source>
</evidence>
<evidence type="ECO:0000256" key="9">
    <source>
        <dbReference type="ARBA" id="ARBA00023043"/>
    </source>
</evidence>
<proteinExistence type="predicted"/>
<evidence type="ECO:0000256" key="4">
    <source>
        <dbReference type="ARBA" id="ARBA00022483"/>
    </source>
</evidence>